<evidence type="ECO:0000256" key="11">
    <source>
        <dbReference type="ARBA" id="ARBA00023098"/>
    </source>
</evidence>
<keyword evidence="9 13" id="KW-0418">Kinase</keyword>
<evidence type="ECO:0000256" key="7">
    <source>
        <dbReference type="ARBA" id="ARBA00022679"/>
    </source>
</evidence>
<name>A0A364RGU3_9BACT</name>
<dbReference type="GO" id="GO:0009029">
    <property type="term" value="F:lipid-A 4'-kinase activity"/>
    <property type="evidence" value="ECO:0007669"/>
    <property type="project" value="UniProtKB-UniRule"/>
</dbReference>
<feature type="transmembrane region" description="Helical" evidence="14">
    <location>
        <begin position="6"/>
        <end position="25"/>
    </location>
</feature>
<keyword evidence="11 13" id="KW-0443">Lipid metabolism</keyword>
<comment type="similarity">
    <text evidence="13">Belongs to the LpxK family.</text>
</comment>
<evidence type="ECO:0000256" key="6">
    <source>
        <dbReference type="ARBA" id="ARBA00022556"/>
    </source>
</evidence>
<keyword evidence="10 13" id="KW-0067">ATP-binding</keyword>
<proteinExistence type="inferred from homology"/>
<evidence type="ECO:0000256" key="4">
    <source>
        <dbReference type="ARBA" id="ARBA00016436"/>
    </source>
</evidence>
<evidence type="ECO:0000256" key="14">
    <source>
        <dbReference type="SAM" id="Phobius"/>
    </source>
</evidence>
<evidence type="ECO:0000256" key="12">
    <source>
        <dbReference type="ARBA" id="ARBA00029757"/>
    </source>
</evidence>
<evidence type="ECO:0000256" key="5">
    <source>
        <dbReference type="ARBA" id="ARBA00022516"/>
    </source>
</evidence>
<evidence type="ECO:0000256" key="2">
    <source>
        <dbReference type="ARBA" id="ARBA00004870"/>
    </source>
</evidence>
<dbReference type="HAMAP" id="MF_00409">
    <property type="entry name" value="LpxK"/>
    <property type="match status" value="1"/>
</dbReference>
<evidence type="ECO:0000256" key="9">
    <source>
        <dbReference type="ARBA" id="ARBA00022777"/>
    </source>
</evidence>
<dbReference type="GO" id="GO:0009245">
    <property type="term" value="P:lipid A biosynthetic process"/>
    <property type="evidence" value="ECO:0007669"/>
    <property type="project" value="UniProtKB-UniRule"/>
</dbReference>
<comment type="caution">
    <text evidence="15">The sequence shown here is derived from an EMBL/GenBank/DDBJ whole genome shotgun (WGS) entry which is preliminary data.</text>
</comment>
<reference evidence="15 16" key="2">
    <citation type="submission" date="2018-07" db="EMBL/GenBank/DDBJ databases">
        <title>Pontibacter sp. 2b14 genomic sequence and assembly.</title>
        <authorList>
            <person name="Du Z.-J."/>
        </authorList>
    </citation>
    <scope>NUCLEOTIDE SEQUENCE [LARGE SCALE GENOMIC DNA]</scope>
    <source>
        <strain evidence="15 16">2b14</strain>
    </source>
</reference>
<evidence type="ECO:0000313" key="15">
    <source>
        <dbReference type="EMBL" id="RAU83494.1"/>
    </source>
</evidence>
<dbReference type="Proteomes" id="UP000251692">
    <property type="component" value="Unassembled WGS sequence"/>
</dbReference>
<dbReference type="EC" id="2.7.1.130" evidence="3 13"/>
<dbReference type="PANTHER" id="PTHR42724">
    <property type="entry name" value="TETRAACYLDISACCHARIDE 4'-KINASE"/>
    <property type="match status" value="1"/>
</dbReference>
<dbReference type="InterPro" id="IPR027417">
    <property type="entry name" value="P-loop_NTPase"/>
</dbReference>
<dbReference type="GO" id="GO:0009244">
    <property type="term" value="P:lipopolysaccharide core region biosynthetic process"/>
    <property type="evidence" value="ECO:0007669"/>
    <property type="project" value="TreeGrafter"/>
</dbReference>
<keyword evidence="5 13" id="KW-0444">Lipid biosynthesis</keyword>
<evidence type="ECO:0000256" key="3">
    <source>
        <dbReference type="ARBA" id="ARBA00012071"/>
    </source>
</evidence>
<dbReference type="Pfam" id="PF02606">
    <property type="entry name" value="LpxK"/>
    <property type="match status" value="1"/>
</dbReference>
<keyword evidence="14" id="KW-1133">Transmembrane helix</keyword>
<evidence type="ECO:0000256" key="8">
    <source>
        <dbReference type="ARBA" id="ARBA00022741"/>
    </source>
</evidence>
<accession>A0A364RGU3</accession>
<keyword evidence="8 13" id="KW-0547">Nucleotide-binding</keyword>
<comment type="pathway">
    <text evidence="2 13">Glycolipid biosynthesis; lipid IV(A) biosynthesis; lipid IV(A) from (3R)-3-hydroxytetradecanoyl-[acyl-carrier-protein] and UDP-N-acetyl-alpha-D-glucosamine: step 6/6.</text>
</comment>
<dbReference type="GO" id="GO:0005524">
    <property type="term" value="F:ATP binding"/>
    <property type="evidence" value="ECO:0007669"/>
    <property type="project" value="UniProtKB-UniRule"/>
</dbReference>
<dbReference type="SUPFAM" id="SSF52540">
    <property type="entry name" value="P-loop containing nucleoside triphosphate hydrolases"/>
    <property type="match status" value="1"/>
</dbReference>
<organism evidence="15 16">
    <name type="scientific">Pontibacter arcticus</name>
    <dbReference type="NCBI Taxonomy" id="2080288"/>
    <lineage>
        <taxon>Bacteria</taxon>
        <taxon>Pseudomonadati</taxon>
        <taxon>Bacteroidota</taxon>
        <taxon>Cytophagia</taxon>
        <taxon>Cytophagales</taxon>
        <taxon>Hymenobacteraceae</taxon>
        <taxon>Pontibacter</taxon>
    </lineage>
</organism>
<keyword evidence="14" id="KW-0472">Membrane</keyword>
<dbReference type="InterPro" id="IPR003758">
    <property type="entry name" value="LpxK"/>
</dbReference>
<evidence type="ECO:0000256" key="1">
    <source>
        <dbReference type="ARBA" id="ARBA00002274"/>
    </source>
</evidence>
<protein>
    <recommendedName>
        <fullName evidence="4 13">Tetraacyldisaccharide 4'-kinase</fullName>
        <ecNumber evidence="3 13">2.7.1.130</ecNumber>
    </recommendedName>
    <alternativeName>
        <fullName evidence="12 13">Lipid A 4'-kinase</fullName>
    </alternativeName>
</protein>
<keyword evidence="7 13" id="KW-0808">Transferase</keyword>
<dbReference type="NCBIfam" id="TIGR00682">
    <property type="entry name" value="lpxK"/>
    <property type="match status" value="1"/>
</dbReference>
<keyword evidence="16" id="KW-1185">Reference proteome</keyword>
<evidence type="ECO:0000256" key="13">
    <source>
        <dbReference type="HAMAP-Rule" id="MF_00409"/>
    </source>
</evidence>
<dbReference type="PANTHER" id="PTHR42724:SF1">
    <property type="entry name" value="TETRAACYLDISACCHARIDE 4'-KINASE, MITOCHONDRIAL-RELATED"/>
    <property type="match status" value="1"/>
</dbReference>
<dbReference type="EMBL" id="QMDV01000002">
    <property type="protein sequence ID" value="RAU83494.1"/>
    <property type="molecule type" value="Genomic_DNA"/>
</dbReference>
<keyword evidence="14" id="KW-0812">Transmembrane</keyword>
<dbReference type="GO" id="GO:0005886">
    <property type="term" value="C:plasma membrane"/>
    <property type="evidence" value="ECO:0007669"/>
    <property type="project" value="TreeGrafter"/>
</dbReference>
<dbReference type="AlphaFoldDB" id="A0A364RGU3"/>
<comment type="function">
    <text evidence="1 13">Transfers the gamma-phosphate of ATP to the 4'-position of a tetraacyldisaccharide 1-phosphate intermediate (termed DS-1-P) to form tetraacyldisaccharide 1,4'-bis-phosphate (lipid IVA).</text>
</comment>
<gene>
    <name evidence="13 15" type="primary">lpxK</name>
    <name evidence="15" type="ORF">DP923_08590</name>
</gene>
<evidence type="ECO:0000256" key="10">
    <source>
        <dbReference type="ARBA" id="ARBA00022840"/>
    </source>
</evidence>
<sequence>MHYLKLLLWPFALLYGGIMALRNWFYAKGILASRRFKVPVIVVGNLTVGGTGKTPHVEYLIRLLHNYKLAVLSRGYKRKTRGFILADAQSTPAILGDEPFQYHRDFPEVTVAVAESRVEGISKMQEHVPATQVFLLDDAFQHRAVQASFYILLTDYTRLFYKDFVLPAGLLREPKYGAKRADAVIVSKCPRSIEIAELKRIKANVLKYTSKDTPVYFSTFGYGKPVAMSTQFQARKEIILLTGIANAAPLVTYLQGQGYSILQHLNYPDHHTYTLQNLTDLKQLLQQPAYRNASILTTRKDAVKMQDSALASRTSQLPIGYIPVEVVFLDDAAGFDQQLLAHVQTFQATETV</sequence>
<dbReference type="UniPathway" id="UPA00359">
    <property type="reaction ID" value="UER00482"/>
</dbReference>
<reference evidence="15 16" key="1">
    <citation type="submission" date="2018-06" db="EMBL/GenBank/DDBJ databases">
        <authorList>
            <person name="Liu Z.-W."/>
        </authorList>
    </citation>
    <scope>NUCLEOTIDE SEQUENCE [LARGE SCALE GENOMIC DNA]</scope>
    <source>
        <strain evidence="15 16">2b14</strain>
    </source>
</reference>
<comment type="catalytic activity">
    <reaction evidence="13">
        <text>a lipid A disaccharide + ATP = a lipid IVA + ADP + H(+)</text>
        <dbReference type="Rhea" id="RHEA:67840"/>
        <dbReference type="ChEBI" id="CHEBI:15378"/>
        <dbReference type="ChEBI" id="CHEBI:30616"/>
        <dbReference type="ChEBI" id="CHEBI:176343"/>
        <dbReference type="ChEBI" id="CHEBI:176425"/>
        <dbReference type="ChEBI" id="CHEBI:456216"/>
        <dbReference type="EC" id="2.7.1.130"/>
    </reaction>
</comment>
<evidence type="ECO:0000313" key="16">
    <source>
        <dbReference type="Proteomes" id="UP000251692"/>
    </source>
</evidence>
<dbReference type="OrthoDB" id="9766423at2"/>
<keyword evidence="6 13" id="KW-0441">Lipid A biosynthesis</keyword>
<feature type="binding site" evidence="13">
    <location>
        <begin position="47"/>
        <end position="54"/>
    </location>
    <ligand>
        <name>ATP</name>
        <dbReference type="ChEBI" id="CHEBI:30616"/>
    </ligand>
</feature>